<dbReference type="AlphaFoldDB" id="A0A7S9QB17"/>
<dbReference type="SUPFAM" id="SSF52172">
    <property type="entry name" value="CheY-like"/>
    <property type="match status" value="1"/>
</dbReference>
<evidence type="ECO:0000256" key="2">
    <source>
        <dbReference type="PROSITE-ProRule" id="PRU00169"/>
    </source>
</evidence>
<keyword evidence="1 2" id="KW-0597">Phosphoprotein</keyword>
<feature type="domain" description="Response regulatory" evidence="3">
    <location>
        <begin position="8"/>
        <end position="122"/>
    </location>
</feature>
<feature type="modified residue" description="4-aspartylphosphate" evidence="2">
    <location>
        <position position="58"/>
    </location>
</feature>
<keyword evidence="5" id="KW-1185">Reference proteome</keyword>
<dbReference type="EMBL" id="CP064942">
    <property type="protein sequence ID" value="QPH52388.1"/>
    <property type="molecule type" value="Genomic_DNA"/>
</dbReference>
<dbReference type="InterPro" id="IPR050595">
    <property type="entry name" value="Bact_response_regulator"/>
</dbReference>
<evidence type="ECO:0000259" key="3">
    <source>
        <dbReference type="PROSITE" id="PS50110"/>
    </source>
</evidence>
<protein>
    <submittedName>
        <fullName evidence="4">Response regulator</fullName>
    </submittedName>
</protein>
<dbReference type="Proteomes" id="UP000594800">
    <property type="component" value="Chromosome"/>
</dbReference>
<dbReference type="RefSeq" id="WP_196101602.1">
    <property type="nucleotide sequence ID" value="NZ_CP064942.1"/>
</dbReference>
<accession>A0A7S9QB17</accession>
<dbReference type="Pfam" id="PF00072">
    <property type="entry name" value="Response_reg"/>
    <property type="match status" value="1"/>
</dbReference>
<reference evidence="4 5" key="1">
    <citation type="submission" date="2020-11" db="EMBL/GenBank/DDBJ databases">
        <title>Description of Pontivivens ytuae sp. nov. isolated from deep sea sediment of Mariana Trench.</title>
        <authorList>
            <person name="Wang Z."/>
            <person name="Sun Q.-L."/>
            <person name="Xu X.-D."/>
            <person name="Tang Y.-Z."/>
            <person name="Zhang J."/>
        </authorList>
    </citation>
    <scope>NUCLEOTIDE SEQUENCE [LARGE SCALE GENOMIC DNA]</scope>
    <source>
        <strain evidence="4 5">MT2928</strain>
    </source>
</reference>
<evidence type="ECO:0000313" key="5">
    <source>
        <dbReference type="Proteomes" id="UP000594800"/>
    </source>
</evidence>
<gene>
    <name evidence="4" type="ORF">I0K15_11175</name>
</gene>
<dbReference type="KEGG" id="poz:I0K15_11175"/>
<dbReference type="InterPro" id="IPR011006">
    <property type="entry name" value="CheY-like_superfamily"/>
</dbReference>
<dbReference type="InterPro" id="IPR001789">
    <property type="entry name" value="Sig_transdc_resp-reg_receiver"/>
</dbReference>
<sequence>MPSPRSLKILVVDDQQSMRGLARQCLARLGVQEVALAATGEAALDMMAETRFDIVISDLNMPGLSGVDLARRIKEHPVFARIPVFLATSDAYREQAEDETVDHFVAKPFSVADMRGALEAHLGPLE</sequence>
<dbReference type="PROSITE" id="PS50110">
    <property type="entry name" value="RESPONSE_REGULATORY"/>
    <property type="match status" value="1"/>
</dbReference>
<evidence type="ECO:0000313" key="4">
    <source>
        <dbReference type="EMBL" id="QPH52388.1"/>
    </source>
</evidence>
<evidence type="ECO:0000256" key="1">
    <source>
        <dbReference type="ARBA" id="ARBA00022553"/>
    </source>
</evidence>
<dbReference type="CDD" id="cd17546">
    <property type="entry name" value="REC_hyHK_CKI1_RcsC-like"/>
    <property type="match status" value="1"/>
</dbReference>
<dbReference type="SMART" id="SM00448">
    <property type="entry name" value="REC"/>
    <property type="match status" value="1"/>
</dbReference>
<dbReference type="GO" id="GO:0000160">
    <property type="term" value="P:phosphorelay signal transduction system"/>
    <property type="evidence" value="ECO:0007669"/>
    <property type="project" value="InterPro"/>
</dbReference>
<proteinExistence type="predicted"/>
<dbReference type="PANTHER" id="PTHR44591">
    <property type="entry name" value="STRESS RESPONSE REGULATOR PROTEIN 1"/>
    <property type="match status" value="1"/>
</dbReference>
<organism evidence="4 5">
    <name type="scientific">Pontivivens ytuae</name>
    <dbReference type="NCBI Taxonomy" id="2789856"/>
    <lineage>
        <taxon>Bacteria</taxon>
        <taxon>Pseudomonadati</taxon>
        <taxon>Pseudomonadota</taxon>
        <taxon>Alphaproteobacteria</taxon>
        <taxon>Rhodobacterales</taxon>
        <taxon>Paracoccaceae</taxon>
        <taxon>Pontivivens</taxon>
    </lineage>
</organism>
<dbReference type="Gene3D" id="3.40.50.2300">
    <property type="match status" value="1"/>
</dbReference>
<dbReference type="PANTHER" id="PTHR44591:SF3">
    <property type="entry name" value="RESPONSE REGULATORY DOMAIN-CONTAINING PROTEIN"/>
    <property type="match status" value="1"/>
</dbReference>
<name>A0A7S9QB17_9RHOB</name>